<dbReference type="CDD" id="cd01949">
    <property type="entry name" value="GGDEF"/>
    <property type="match status" value="1"/>
</dbReference>
<dbReference type="InterPro" id="IPR000160">
    <property type="entry name" value="GGDEF_dom"/>
</dbReference>
<keyword evidence="3" id="KW-0472">Membrane</keyword>
<dbReference type="InterPro" id="IPR029787">
    <property type="entry name" value="Nucleotide_cyclase"/>
</dbReference>
<dbReference type="SUPFAM" id="SSF55073">
    <property type="entry name" value="Nucleotide cyclase"/>
    <property type="match status" value="1"/>
</dbReference>
<organism evidence="5 6">
    <name type="scientific">Sphingomonas sanxanigenens</name>
    <dbReference type="NCBI Taxonomy" id="397260"/>
    <lineage>
        <taxon>Bacteria</taxon>
        <taxon>Pseudomonadati</taxon>
        <taxon>Pseudomonadota</taxon>
        <taxon>Alphaproteobacteria</taxon>
        <taxon>Sphingomonadales</taxon>
        <taxon>Sphingomonadaceae</taxon>
        <taxon>Sphingomonas</taxon>
    </lineage>
</organism>
<dbReference type="Pfam" id="PF00990">
    <property type="entry name" value="GGDEF"/>
    <property type="match status" value="1"/>
</dbReference>
<dbReference type="SMART" id="SM00267">
    <property type="entry name" value="GGDEF"/>
    <property type="match status" value="1"/>
</dbReference>
<feature type="transmembrane region" description="Helical" evidence="3">
    <location>
        <begin position="156"/>
        <end position="174"/>
    </location>
</feature>
<dbReference type="AlphaFoldDB" id="A0A2W5BWT5"/>
<feature type="transmembrane region" description="Helical" evidence="3">
    <location>
        <begin position="40"/>
        <end position="63"/>
    </location>
</feature>
<evidence type="ECO:0000313" key="5">
    <source>
        <dbReference type="EMBL" id="PZO87571.1"/>
    </source>
</evidence>
<keyword evidence="3" id="KW-1133">Transmembrane helix</keyword>
<comment type="caution">
    <text evidence="5">The sequence shown here is derived from an EMBL/GenBank/DDBJ whole genome shotgun (WGS) entry which is preliminary data.</text>
</comment>
<feature type="transmembrane region" description="Helical" evidence="3">
    <location>
        <begin position="69"/>
        <end position="90"/>
    </location>
</feature>
<feature type="transmembrane region" description="Helical" evidence="3">
    <location>
        <begin position="12"/>
        <end position="33"/>
    </location>
</feature>
<name>A0A2W5BWT5_9SPHN</name>
<evidence type="ECO:0000259" key="4">
    <source>
        <dbReference type="PROSITE" id="PS50887"/>
    </source>
</evidence>
<dbReference type="EC" id="2.7.7.65" evidence="1"/>
<dbReference type="PANTHER" id="PTHR45138">
    <property type="entry name" value="REGULATORY COMPONENTS OF SENSORY TRANSDUCTION SYSTEM"/>
    <property type="match status" value="1"/>
</dbReference>
<dbReference type="EMBL" id="QFNN01000125">
    <property type="protein sequence ID" value="PZO87571.1"/>
    <property type="molecule type" value="Genomic_DNA"/>
</dbReference>
<evidence type="ECO:0000256" key="1">
    <source>
        <dbReference type="ARBA" id="ARBA00012528"/>
    </source>
</evidence>
<proteinExistence type="predicted"/>
<feature type="transmembrane region" description="Helical" evidence="3">
    <location>
        <begin position="97"/>
        <end position="114"/>
    </location>
</feature>
<dbReference type="FunFam" id="3.30.70.270:FF:000001">
    <property type="entry name" value="Diguanylate cyclase domain protein"/>
    <property type="match status" value="1"/>
</dbReference>
<feature type="transmembrane region" description="Helical" evidence="3">
    <location>
        <begin position="194"/>
        <end position="213"/>
    </location>
</feature>
<feature type="domain" description="GGDEF" evidence="4">
    <location>
        <begin position="255"/>
        <end position="384"/>
    </location>
</feature>
<dbReference type="GO" id="GO:0052621">
    <property type="term" value="F:diguanylate cyclase activity"/>
    <property type="evidence" value="ECO:0007669"/>
    <property type="project" value="UniProtKB-EC"/>
</dbReference>
<reference evidence="5 6" key="1">
    <citation type="submission" date="2017-08" db="EMBL/GenBank/DDBJ databases">
        <title>Infants hospitalized years apart are colonized by the same room-sourced microbial strains.</title>
        <authorList>
            <person name="Brooks B."/>
            <person name="Olm M.R."/>
            <person name="Firek B.A."/>
            <person name="Baker R."/>
            <person name="Thomas B.C."/>
            <person name="Morowitz M.J."/>
            <person name="Banfield J.F."/>
        </authorList>
    </citation>
    <scope>NUCLEOTIDE SEQUENCE [LARGE SCALE GENOMIC DNA]</scope>
    <source>
        <strain evidence="5">S2_018_000_R2_101</strain>
    </source>
</reference>
<dbReference type="Gene3D" id="3.30.70.270">
    <property type="match status" value="1"/>
</dbReference>
<evidence type="ECO:0000256" key="3">
    <source>
        <dbReference type="SAM" id="Phobius"/>
    </source>
</evidence>
<dbReference type="PROSITE" id="PS50887">
    <property type="entry name" value="GGDEF"/>
    <property type="match status" value="1"/>
</dbReference>
<dbReference type="NCBIfam" id="TIGR00254">
    <property type="entry name" value="GGDEF"/>
    <property type="match status" value="1"/>
</dbReference>
<feature type="transmembrane region" description="Helical" evidence="3">
    <location>
        <begin position="126"/>
        <end position="144"/>
    </location>
</feature>
<accession>A0A2W5BWT5</accession>
<dbReference type="PROSITE" id="PS51257">
    <property type="entry name" value="PROKAR_LIPOPROTEIN"/>
    <property type="match status" value="1"/>
</dbReference>
<sequence length="400" mass="43516">MRGTMIPQAVLPLLMNTLIASMFVPAFLTIACLNPSARRTVWMAVSYAFGVVEPISHLAVYLGADPRPVMVLAPSSFLIGLALMSPALSIFFRKRPMMIACGAIILAGLLYYWFVGESPAGSLWHALAYQSFFAASMFLCAFTVHRDAPRSTISRALGGVFVVAGLHFLLKPFVAGQFGNDTTNQDYASSLYAVFSQASGGVLLVAAGLLILIKVLQRVVRTSQGQARTDPLTGLPNRRALHEAFEALDRRTRTHTMSIAIVDLDHFKAINDQLGHDRGDDVLRLAADCLDKSRPSTSTLARFGGEEFVVLLPDRDGELARLVCETLRLSISCLTIPGLSGVTASIGLAEVSKDEDLTDALRRADRALYEAKHLGRDRCVIATMERPTPQRPRLAVVSTR</sequence>
<evidence type="ECO:0000256" key="2">
    <source>
        <dbReference type="ARBA" id="ARBA00034247"/>
    </source>
</evidence>
<evidence type="ECO:0000313" key="6">
    <source>
        <dbReference type="Proteomes" id="UP000249066"/>
    </source>
</evidence>
<dbReference type="PANTHER" id="PTHR45138:SF9">
    <property type="entry name" value="DIGUANYLATE CYCLASE DGCM-RELATED"/>
    <property type="match status" value="1"/>
</dbReference>
<comment type="catalytic activity">
    <reaction evidence="2">
        <text>2 GTP = 3',3'-c-di-GMP + 2 diphosphate</text>
        <dbReference type="Rhea" id="RHEA:24898"/>
        <dbReference type="ChEBI" id="CHEBI:33019"/>
        <dbReference type="ChEBI" id="CHEBI:37565"/>
        <dbReference type="ChEBI" id="CHEBI:58805"/>
        <dbReference type="EC" id="2.7.7.65"/>
    </reaction>
</comment>
<protein>
    <recommendedName>
        <fullName evidence="1">diguanylate cyclase</fullName>
        <ecNumber evidence="1">2.7.7.65</ecNumber>
    </recommendedName>
</protein>
<gene>
    <name evidence="5" type="ORF">DI623_14495</name>
</gene>
<dbReference type="InterPro" id="IPR043128">
    <property type="entry name" value="Rev_trsase/Diguanyl_cyclase"/>
</dbReference>
<dbReference type="InterPro" id="IPR050469">
    <property type="entry name" value="Diguanylate_Cyclase"/>
</dbReference>
<keyword evidence="3" id="KW-0812">Transmembrane</keyword>
<dbReference type="Proteomes" id="UP000249066">
    <property type="component" value="Unassembled WGS sequence"/>
</dbReference>